<sequence length="280" mass="31837">MMNITRLLREALHNYVSLRYAPSFQQPQPREVIGVPTRGIPPNFLPAFVVPEAIGEEEEQALLAFTEPWFSRLPYNDGHMDSLIHHFKEFYRSYREIAGDTADNGSNSTHEEVDEKTAALARTALRRCRKLASEYLANIPLDDRVHFLRLNSNGFIRAHVDESRNSSGIVAGLSLGSARVMTLTHPKHPEERAELLLAPRAFYALIGTARYEWEHSVDWSEDGTENLERVRGNLLMEGTPVTFDGRETQHKRGERTAVIFRGVSPIELLLTKMRMKRAAT</sequence>
<evidence type="ECO:0000313" key="2">
    <source>
        <dbReference type="EMBL" id="PWU98300.1"/>
    </source>
</evidence>
<dbReference type="PANTHER" id="PTHR21052">
    <property type="entry name" value="SPERMATOGENESIS ASSOCIATED 11-RELATED"/>
    <property type="match status" value="1"/>
</dbReference>
<dbReference type="Pfam" id="PF13532">
    <property type="entry name" value="2OG-FeII_Oxy_2"/>
    <property type="match status" value="1"/>
</dbReference>
<dbReference type="OrthoDB" id="28127at2759"/>
<dbReference type="OMA" id="IHHYKEF"/>
<comment type="caution">
    <text evidence="2">The sequence shown here is derived from an EMBL/GenBank/DDBJ whole genome shotgun (WGS) entry which is preliminary data.</text>
</comment>
<dbReference type="GO" id="GO:0006974">
    <property type="term" value="P:DNA damage response"/>
    <property type="evidence" value="ECO:0007669"/>
    <property type="project" value="InterPro"/>
</dbReference>
<dbReference type="VEuPathDB" id="TriTrypDB:TcCL_Unassigned06684"/>
<dbReference type="GO" id="GO:0006631">
    <property type="term" value="P:fatty acid metabolic process"/>
    <property type="evidence" value="ECO:0007669"/>
    <property type="project" value="TreeGrafter"/>
</dbReference>
<dbReference type="InterPro" id="IPR027450">
    <property type="entry name" value="AlkB-like"/>
</dbReference>
<name>A0A2V2VPR4_TRYCR</name>
<dbReference type="VEuPathDB" id="TriTrypDB:TcCLB.511211.100"/>
<dbReference type="GO" id="GO:0005759">
    <property type="term" value="C:mitochondrial matrix"/>
    <property type="evidence" value="ECO:0007669"/>
    <property type="project" value="TreeGrafter"/>
</dbReference>
<dbReference type="VEuPathDB" id="TriTrypDB:C4B63_6g323"/>
<dbReference type="InterPro" id="IPR037151">
    <property type="entry name" value="AlkB-like_sf"/>
</dbReference>
<reference evidence="2 3" key="1">
    <citation type="journal article" date="2018" name="Microb. Genom.">
        <title>Expanding an expanded genome: long-read sequencing of Trypanosoma cruzi.</title>
        <authorList>
            <person name="Berna L."/>
            <person name="Rodriguez M."/>
            <person name="Chiribao M.L."/>
            <person name="Parodi-Talice A."/>
            <person name="Pita S."/>
            <person name="Rijo G."/>
            <person name="Alvarez-Valin F."/>
            <person name="Robello C."/>
        </authorList>
    </citation>
    <scope>NUCLEOTIDE SEQUENCE [LARGE SCALE GENOMIC DNA]</scope>
    <source>
        <strain evidence="2 3">TCC</strain>
    </source>
</reference>
<dbReference type="EMBL" id="PRFC01000230">
    <property type="protein sequence ID" value="PWU98300.1"/>
    <property type="molecule type" value="Genomic_DNA"/>
</dbReference>
<feature type="domain" description="Alpha-ketoglutarate-dependent dioxygenase AlkB-like" evidence="1">
    <location>
        <begin position="155"/>
        <end position="231"/>
    </location>
</feature>
<dbReference type="VEuPathDB" id="TriTrypDB:BCY84_02131"/>
<dbReference type="AlphaFoldDB" id="A0A2V2VPR4"/>
<organism evidence="2 3">
    <name type="scientific">Trypanosoma cruzi</name>
    <dbReference type="NCBI Taxonomy" id="5693"/>
    <lineage>
        <taxon>Eukaryota</taxon>
        <taxon>Discoba</taxon>
        <taxon>Euglenozoa</taxon>
        <taxon>Kinetoplastea</taxon>
        <taxon>Metakinetoplastina</taxon>
        <taxon>Trypanosomatida</taxon>
        <taxon>Trypanosomatidae</taxon>
        <taxon>Trypanosoma</taxon>
        <taxon>Schizotrypanum</taxon>
    </lineage>
</organism>
<dbReference type="PANTHER" id="PTHR21052:SF0">
    <property type="entry name" value="ALPHA-KETOGLUTARATE-DEPENDENT DIOXYGENASE ALKB HOMOLOG 7, MITOCHONDRIAL"/>
    <property type="match status" value="1"/>
</dbReference>
<gene>
    <name evidence="2" type="ORF">C3747_230g62</name>
</gene>
<dbReference type="VEuPathDB" id="TriTrypDB:TCDM_07874"/>
<dbReference type="VEuPathDB" id="TriTrypDB:TcG_05987"/>
<accession>A0A2V2VPR4</accession>
<evidence type="ECO:0000259" key="1">
    <source>
        <dbReference type="Pfam" id="PF13532"/>
    </source>
</evidence>
<dbReference type="VEuPathDB" id="TriTrypDB:ECC02_004864"/>
<proteinExistence type="predicted"/>
<dbReference type="VEuPathDB" id="TriTrypDB:TcBrA4_0077330"/>
<dbReference type="VEuPathDB" id="TriTrypDB:C3747_230g62"/>
<dbReference type="VEuPathDB" id="TriTrypDB:TCSYLVIO_007620"/>
<dbReference type="Proteomes" id="UP000246078">
    <property type="component" value="Unassembled WGS sequence"/>
</dbReference>
<evidence type="ECO:0000313" key="3">
    <source>
        <dbReference type="Proteomes" id="UP000246078"/>
    </source>
</evidence>
<dbReference type="SMR" id="A0A2V2VPR4"/>
<protein>
    <recommendedName>
        <fullName evidence="1">Alpha-ketoglutarate-dependent dioxygenase AlkB-like domain-containing protein</fullName>
    </recommendedName>
</protein>
<dbReference type="InterPro" id="IPR032870">
    <property type="entry name" value="ALKBH7-like"/>
</dbReference>
<dbReference type="SUPFAM" id="SSF51197">
    <property type="entry name" value="Clavaminate synthase-like"/>
    <property type="match status" value="1"/>
</dbReference>
<dbReference type="VEuPathDB" id="TriTrypDB:Tc_MARK_6249"/>
<dbReference type="Gene3D" id="2.60.120.590">
    <property type="entry name" value="Alpha-ketoglutarate-dependent dioxygenase AlkB-like"/>
    <property type="match status" value="1"/>
</dbReference>
<dbReference type="VEuPathDB" id="TriTrypDB:TcYC6_0011640"/>